<sequence>MSQEQSPPPTTSDHYDPKSHISVLNSLSSSSFPSEADRLSALSAARSLVRRLEQPWERMYDIAWVQPAFLASFRTAQLLNIFAHLTSTPQSSRELGQKVSADPALLRRLMRVLVKEGVVGEGPRHASSTSSSIQASAQISNESDDDTYISTPFTQALTSPTGIITGLDIYYLAGIPQHSHLPSHFATHNYQNPTDGDHPPWKWNAGIPDYEGDRWEWYNEPEQKELSEKFNAFLSAVRKDSPPWTDLYPEQRMTSLLESWDESTPLLVDVGGGRGRDISNFAAFLSSLAPSTTTSSTSSKPYSTVPLLLLLERPTLLSTLTLPSNITPLPHNFFHPSPPSAQAAKIYFLHAVLHDWSSSLASQILTRIREAMKPSYSRLIIFDRVVPERAGDWDVKTAALDINMMCNFAALERTEGQWKALIEGAGLRYLGCVRVAGQSDFLEAEL</sequence>
<feature type="compositionally biased region" description="Pro residues" evidence="4">
    <location>
        <begin position="1"/>
        <end position="10"/>
    </location>
</feature>
<dbReference type="InterPro" id="IPR036388">
    <property type="entry name" value="WH-like_DNA-bd_sf"/>
</dbReference>
<evidence type="ECO:0000256" key="3">
    <source>
        <dbReference type="ARBA" id="ARBA00022691"/>
    </source>
</evidence>
<keyword evidence="7" id="KW-1185">Reference proteome</keyword>
<dbReference type="Pfam" id="PF00891">
    <property type="entry name" value="Methyltransf_2"/>
    <property type="match status" value="1"/>
</dbReference>
<protein>
    <submittedName>
        <fullName evidence="6">O-methyltransferase domain, S-adenosyl-L-methionine-dependent methyltransferase</fullName>
    </submittedName>
</protein>
<dbReference type="Proteomes" id="UP001056384">
    <property type="component" value="Chromosome 6"/>
</dbReference>
<dbReference type="PANTHER" id="PTHR43712:SF1">
    <property type="entry name" value="HYPOTHETICAL O-METHYLTRANSFERASE (EUROFUNG)-RELATED"/>
    <property type="match status" value="1"/>
</dbReference>
<dbReference type="InterPro" id="IPR016461">
    <property type="entry name" value="COMT-like"/>
</dbReference>
<feature type="compositionally biased region" description="Low complexity" evidence="4">
    <location>
        <begin position="126"/>
        <end position="140"/>
    </location>
</feature>
<evidence type="ECO:0000313" key="7">
    <source>
        <dbReference type="Proteomes" id="UP001056384"/>
    </source>
</evidence>
<evidence type="ECO:0000256" key="1">
    <source>
        <dbReference type="ARBA" id="ARBA00022603"/>
    </source>
</evidence>
<dbReference type="SUPFAM" id="SSF53335">
    <property type="entry name" value="S-adenosyl-L-methionine-dependent methyltransferases"/>
    <property type="match status" value="1"/>
</dbReference>
<dbReference type="Gene3D" id="1.10.10.10">
    <property type="entry name" value="Winged helix-like DNA-binding domain superfamily/Winged helix DNA-binding domain"/>
    <property type="match status" value="1"/>
</dbReference>
<gene>
    <name evidence="6" type="ORF">Slin15195_G080200</name>
</gene>
<name>A0A9Q9B1M3_9PEZI</name>
<dbReference type="InterPro" id="IPR029063">
    <property type="entry name" value="SAM-dependent_MTases_sf"/>
</dbReference>
<evidence type="ECO:0000259" key="5">
    <source>
        <dbReference type="Pfam" id="PF00891"/>
    </source>
</evidence>
<reference evidence="6" key="1">
    <citation type="submission" date="2022-06" db="EMBL/GenBank/DDBJ databases">
        <title>Complete genome sequences of two strains of the flax pathogen Septoria linicola.</title>
        <authorList>
            <person name="Lapalu N."/>
            <person name="Simon A."/>
            <person name="Demenou B."/>
            <person name="Paumier D."/>
            <person name="Guillot M.-P."/>
            <person name="Gout L."/>
            <person name="Valade R."/>
        </authorList>
    </citation>
    <scope>NUCLEOTIDE SEQUENCE</scope>
    <source>
        <strain evidence="6">SE15195</strain>
    </source>
</reference>
<evidence type="ECO:0000256" key="4">
    <source>
        <dbReference type="SAM" id="MobiDB-lite"/>
    </source>
</evidence>
<keyword evidence="3" id="KW-0949">S-adenosyl-L-methionine</keyword>
<evidence type="ECO:0000256" key="2">
    <source>
        <dbReference type="ARBA" id="ARBA00022679"/>
    </source>
</evidence>
<keyword evidence="1" id="KW-0489">Methyltransferase</keyword>
<keyword evidence="2" id="KW-0808">Transferase</keyword>
<evidence type="ECO:0000313" key="6">
    <source>
        <dbReference type="EMBL" id="USW54701.1"/>
    </source>
</evidence>
<dbReference type="AlphaFoldDB" id="A0A9Q9B1M3"/>
<dbReference type="PROSITE" id="PS51683">
    <property type="entry name" value="SAM_OMT_II"/>
    <property type="match status" value="1"/>
</dbReference>
<accession>A0A9Q9B1M3</accession>
<dbReference type="GO" id="GO:0032259">
    <property type="term" value="P:methylation"/>
    <property type="evidence" value="ECO:0007669"/>
    <property type="project" value="UniProtKB-KW"/>
</dbReference>
<dbReference type="EMBL" id="CP099423">
    <property type="protein sequence ID" value="USW54701.1"/>
    <property type="molecule type" value="Genomic_DNA"/>
</dbReference>
<dbReference type="InterPro" id="IPR036390">
    <property type="entry name" value="WH_DNA-bd_sf"/>
</dbReference>
<feature type="domain" description="O-methyltransferase C-terminal" evidence="5">
    <location>
        <begin position="332"/>
        <end position="427"/>
    </location>
</feature>
<dbReference type="PANTHER" id="PTHR43712">
    <property type="entry name" value="PUTATIVE (AFU_ORTHOLOGUE AFUA_4G14580)-RELATED"/>
    <property type="match status" value="1"/>
</dbReference>
<feature type="region of interest" description="Disordered" evidence="4">
    <location>
        <begin position="120"/>
        <end position="145"/>
    </location>
</feature>
<dbReference type="SUPFAM" id="SSF46785">
    <property type="entry name" value="Winged helix' DNA-binding domain"/>
    <property type="match status" value="1"/>
</dbReference>
<dbReference type="GO" id="GO:0008171">
    <property type="term" value="F:O-methyltransferase activity"/>
    <property type="evidence" value="ECO:0007669"/>
    <property type="project" value="InterPro"/>
</dbReference>
<organism evidence="6 7">
    <name type="scientific">Septoria linicola</name>
    <dbReference type="NCBI Taxonomy" id="215465"/>
    <lineage>
        <taxon>Eukaryota</taxon>
        <taxon>Fungi</taxon>
        <taxon>Dikarya</taxon>
        <taxon>Ascomycota</taxon>
        <taxon>Pezizomycotina</taxon>
        <taxon>Dothideomycetes</taxon>
        <taxon>Dothideomycetidae</taxon>
        <taxon>Mycosphaerellales</taxon>
        <taxon>Mycosphaerellaceae</taxon>
        <taxon>Septoria</taxon>
    </lineage>
</organism>
<feature type="region of interest" description="Disordered" evidence="4">
    <location>
        <begin position="1"/>
        <end position="20"/>
    </location>
</feature>
<proteinExistence type="predicted"/>
<dbReference type="Gene3D" id="3.40.50.150">
    <property type="entry name" value="Vaccinia Virus protein VP39"/>
    <property type="match status" value="1"/>
</dbReference>
<dbReference type="InterPro" id="IPR001077">
    <property type="entry name" value="COMT_C"/>
</dbReference>